<dbReference type="PANTHER" id="PTHR47426">
    <property type="entry name" value="ACYL-COA N-ACYLTRANSFERASES (NAT) SUPERFAMILY PROTEIN"/>
    <property type="match status" value="1"/>
</dbReference>
<dbReference type="Proteomes" id="UP000316621">
    <property type="component" value="Chromosome 7"/>
</dbReference>
<dbReference type="InterPro" id="IPR000182">
    <property type="entry name" value="GNAT_dom"/>
</dbReference>
<dbReference type="OMA" id="FFEERSD"/>
<dbReference type="Pfam" id="PF00583">
    <property type="entry name" value="Acetyltransf_1"/>
    <property type="match status" value="1"/>
</dbReference>
<dbReference type="InterPro" id="IPR016181">
    <property type="entry name" value="Acyl_CoA_acyltransferase"/>
</dbReference>
<accession>A0A4Y7K4C3</accession>
<dbReference type="AlphaFoldDB" id="A0A4Y7K4C3"/>
<dbReference type="OrthoDB" id="41532at2759"/>
<feature type="domain" description="N-acetyltransferase" evidence="1">
    <location>
        <begin position="154"/>
        <end position="300"/>
    </location>
</feature>
<dbReference type="PROSITE" id="PS51186">
    <property type="entry name" value="GNAT"/>
    <property type="match status" value="1"/>
</dbReference>
<evidence type="ECO:0000313" key="2">
    <source>
        <dbReference type="EMBL" id="RZC68204.1"/>
    </source>
</evidence>
<dbReference type="SUPFAM" id="SSF55729">
    <property type="entry name" value="Acyl-CoA N-acyltransferases (Nat)"/>
    <property type="match status" value="1"/>
</dbReference>
<reference evidence="2 3" key="1">
    <citation type="journal article" date="2018" name="Science">
        <title>The opium poppy genome and morphinan production.</title>
        <authorList>
            <person name="Guo L."/>
            <person name="Winzer T."/>
            <person name="Yang X."/>
            <person name="Li Y."/>
            <person name="Ning Z."/>
            <person name="He Z."/>
            <person name="Teodor R."/>
            <person name="Lu Y."/>
            <person name="Bowser T.A."/>
            <person name="Graham I.A."/>
            <person name="Ye K."/>
        </authorList>
    </citation>
    <scope>NUCLEOTIDE SEQUENCE [LARGE SCALE GENOMIC DNA]</scope>
    <source>
        <strain evidence="3">cv. HN1</strain>
        <tissue evidence="2">Leaves</tissue>
    </source>
</reference>
<evidence type="ECO:0000259" key="1">
    <source>
        <dbReference type="PROSITE" id="PS51186"/>
    </source>
</evidence>
<dbReference type="PANTHER" id="PTHR47426:SF3">
    <property type="entry name" value="GCN5-RELATED N-ACETYLTRANSFERASE 6, CHLOROPLASTIC"/>
    <property type="match status" value="1"/>
</dbReference>
<dbReference type="Gramene" id="RZC68204">
    <property type="protein sequence ID" value="RZC68204"/>
    <property type="gene ID" value="C5167_031457"/>
</dbReference>
<dbReference type="GO" id="GO:0016747">
    <property type="term" value="F:acyltransferase activity, transferring groups other than amino-acyl groups"/>
    <property type="evidence" value="ECO:0007669"/>
    <property type="project" value="InterPro"/>
</dbReference>
<organism evidence="2 3">
    <name type="scientific">Papaver somniferum</name>
    <name type="common">Opium poppy</name>
    <dbReference type="NCBI Taxonomy" id="3469"/>
    <lineage>
        <taxon>Eukaryota</taxon>
        <taxon>Viridiplantae</taxon>
        <taxon>Streptophyta</taxon>
        <taxon>Embryophyta</taxon>
        <taxon>Tracheophyta</taxon>
        <taxon>Spermatophyta</taxon>
        <taxon>Magnoliopsida</taxon>
        <taxon>Ranunculales</taxon>
        <taxon>Papaveraceae</taxon>
        <taxon>Papaveroideae</taxon>
        <taxon>Papaver</taxon>
    </lineage>
</organism>
<keyword evidence="3" id="KW-1185">Reference proteome</keyword>
<dbReference type="CDD" id="cd04301">
    <property type="entry name" value="NAT_SF"/>
    <property type="match status" value="1"/>
</dbReference>
<dbReference type="EMBL" id="CM010721">
    <property type="protein sequence ID" value="RZC68204.1"/>
    <property type="molecule type" value="Genomic_DNA"/>
</dbReference>
<sequence>MLQSMNVFHHQTTRPKLLNFPASCHGRRRIPHKPPALVSFPATKEFSIKFLHCSRKSVLVSSPATMKFSSVLFALPRDSEEFSSDNEEEHSTGASISSDNGEYVVREAKFDEEFQASARLKAEGFFEERSDDRYVGSFKKKHAEQEYNAIKRRCKERTIQPYMCIIAVRKEGENALNTMFKNVIGTLDYRVKYLLRGETYPEEVVKVKMFTTYKKRESQRYVIISNVTVALSARRMGVGSSMLNFAIESAKQNGIKRVFLHVRRDNKPALALYEKLGFKILAEATTPHLEEHNLYLCSINL</sequence>
<gene>
    <name evidence="2" type="ORF">C5167_031457</name>
</gene>
<evidence type="ECO:0000313" key="3">
    <source>
        <dbReference type="Proteomes" id="UP000316621"/>
    </source>
</evidence>
<name>A0A4Y7K4C3_PAPSO</name>
<dbReference type="Gene3D" id="3.40.630.30">
    <property type="match status" value="1"/>
</dbReference>
<proteinExistence type="predicted"/>
<protein>
    <recommendedName>
        <fullName evidence="1">N-acetyltransferase domain-containing protein</fullName>
    </recommendedName>
</protein>